<sequence length="148" mass="17606">MFNFVVKYWGFLKFIPGLPHLFDAWLKLWTLITNPKLLDWIDDVEKEILTWPGTTATTHKYGGLQFNYGKTELGHIHSNGLLDMLLNRKLKQQLMHLNNRVQDHHILKNTGWLSFYMETYGDKEFVLELFEMVYQVHVDKTNNKRNIP</sequence>
<keyword evidence="3" id="KW-1185">Reference proteome</keyword>
<feature type="domain" description="Luciferase" evidence="1">
    <location>
        <begin position="71"/>
        <end position="132"/>
    </location>
</feature>
<name>A0ABT1T6H5_9SPHI</name>
<gene>
    <name evidence="2" type="ORF">NPE20_18570</name>
</gene>
<accession>A0ABT1T6H5</accession>
<comment type="caution">
    <text evidence="2">The sequence shown here is derived from an EMBL/GenBank/DDBJ whole genome shotgun (WGS) entry which is preliminary data.</text>
</comment>
<reference evidence="2 3" key="1">
    <citation type="submission" date="2022-07" db="EMBL/GenBank/DDBJ databases">
        <title>Mucilaginibacter sp. JC4.</title>
        <authorList>
            <person name="Le V."/>
            <person name="Ko S.-R."/>
            <person name="Ahn C.-Y."/>
            <person name="Oh H.-M."/>
        </authorList>
    </citation>
    <scope>NUCLEOTIDE SEQUENCE [LARGE SCALE GENOMIC DNA]</scope>
    <source>
        <strain evidence="2 3">JC4</strain>
    </source>
</reference>
<proteinExistence type="predicted"/>
<dbReference type="Pfam" id="PF17648">
    <property type="entry name" value="Luciferase"/>
    <property type="match status" value="1"/>
</dbReference>
<dbReference type="RefSeq" id="WP_256540179.1">
    <property type="nucleotide sequence ID" value="NZ_JANHOH010000005.1"/>
</dbReference>
<evidence type="ECO:0000313" key="3">
    <source>
        <dbReference type="Proteomes" id="UP001204376"/>
    </source>
</evidence>
<dbReference type="EMBL" id="JANHOH010000005">
    <property type="protein sequence ID" value="MCQ6959990.1"/>
    <property type="molecule type" value="Genomic_DNA"/>
</dbReference>
<dbReference type="InterPro" id="IPR040841">
    <property type="entry name" value="Luciferase_dom"/>
</dbReference>
<dbReference type="Proteomes" id="UP001204376">
    <property type="component" value="Unassembled WGS sequence"/>
</dbReference>
<protein>
    <submittedName>
        <fullName evidence="2">DUF5519 family protein</fullName>
    </submittedName>
</protein>
<organism evidence="2 3">
    <name type="scientific">Mucilaginibacter aquariorum</name>
    <dbReference type="NCBI Taxonomy" id="2967225"/>
    <lineage>
        <taxon>Bacteria</taxon>
        <taxon>Pseudomonadati</taxon>
        <taxon>Bacteroidota</taxon>
        <taxon>Sphingobacteriia</taxon>
        <taxon>Sphingobacteriales</taxon>
        <taxon>Sphingobacteriaceae</taxon>
        <taxon>Mucilaginibacter</taxon>
    </lineage>
</organism>
<evidence type="ECO:0000259" key="1">
    <source>
        <dbReference type="Pfam" id="PF17648"/>
    </source>
</evidence>
<evidence type="ECO:0000313" key="2">
    <source>
        <dbReference type="EMBL" id="MCQ6959990.1"/>
    </source>
</evidence>